<proteinExistence type="predicted"/>
<protein>
    <submittedName>
        <fullName evidence="1">Uncharacterized protein</fullName>
    </submittedName>
</protein>
<evidence type="ECO:0000313" key="2">
    <source>
        <dbReference type="Proteomes" id="UP000501939"/>
    </source>
</evidence>
<dbReference type="AlphaFoldDB" id="A0A6G8S0H8"/>
<keyword evidence="2" id="KW-1185">Reference proteome</keyword>
<name>A0A6G8S0H8_9GAMM</name>
<gene>
    <name evidence="1" type="ORF">G8D99_00300</name>
</gene>
<dbReference type="EMBL" id="CP049916">
    <property type="protein sequence ID" value="QIO07615.1"/>
    <property type="molecule type" value="Genomic_DNA"/>
</dbReference>
<dbReference type="Proteomes" id="UP000501939">
    <property type="component" value="Chromosome"/>
</dbReference>
<reference evidence="1 2" key="1">
    <citation type="submission" date="2020-03" db="EMBL/GenBank/DDBJ databases">
        <authorList>
            <person name="Zhu W."/>
        </authorList>
    </citation>
    <scope>NUCLEOTIDE SEQUENCE [LARGE SCALE GENOMIC DNA]</scope>
    <source>
        <strain evidence="1 2">185</strain>
    </source>
</reference>
<dbReference type="RefSeq" id="WP_166321542.1">
    <property type="nucleotide sequence ID" value="NZ_CP049916.1"/>
</dbReference>
<evidence type="ECO:0000313" key="1">
    <source>
        <dbReference type="EMBL" id="QIO07615.1"/>
    </source>
</evidence>
<sequence>MTDQLRKTATIRSIQKLQLPNSLIVALEDAVQAESVAQAVEQLLDLNQHWN</sequence>
<dbReference type="KEGG" id="alj:G8D99_00300"/>
<accession>A0A6G8S0H8</accession>
<organism evidence="1 2">
    <name type="scientific">Acinetobacter lanii</name>
    <dbReference type="NCBI Taxonomy" id="2715163"/>
    <lineage>
        <taxon>Bacteria</taxon>
        <taxon>Pseudomonadati</taxon>
        <taxon>Pseudomonadota</taxon>
        <taxon>Gammaproteobacteria</taxon>
        <taxon>Moraxellales</taxon>
        <taxon>Moraxellaceae</taxon>
        <taxon>Acinetobacter</taxon>
    </lineage>
</organism>